<feature type="transmembrane region" description="Helical" evidence="6">
    <location>
        <begin position="120"/>
        <end position="137"/>
    </location>
</feature>
<proteinExistence type="predicted"/>
<keyword evidence="3 6" id="KW-0812">Transmembrane</keyword>
<evidence type="ECO:0000256" key="6">
    <source>
        <dbReference type="SAM" id="Phobius"/>
    </source>
</evidence>
<feature type="transmembrane region" description="Helical" evidence="6">
    <location>
        <begin position="348"/>
        <end position="366"/>
    </location>
</feature>
<feature type="transmembrane region" description="Helical" evidence="6">
    <location>
        <begin position="62"/>
        <end position="81"/>
    </location>
</feature>
<organism evidence="8 9">
    <name type="scientific">Nesterenkonia aerolata</name>
    <dbReference type="NCBI Taxonomy" id="3074079"/>
    <lineage>
        <taxon>Bacteria</taxon>
        <taxon>Bacillati</taxon>
        <taxon>Actinomycetota</taxon>
        <taxon>Actinomycetes</taxon>
        <taxon>Micrococcales</taxon>
        <taxon>Micrococcaceae</taxon>
        <taxon>Nesterenkonia</taxon>
    </lineage>
</organism>
<evidence type="ECO:0000259" key="7">
    <source>
        <dbReference type="Pfam" id="PF03600"/>
    </source>
</evidence>
<feature type="transmembrane region" description="Helical" evidence="6">
    <location>
        <begin position="32"/>
        <end position="50"/>
    </location>
</feature>
<comment type="subcellular location">
    <subcellularLocation>
        <location evidence="1">Membrane</location>
        <topology evidence="1">Multi-pass membrane protein</topology>
    </subcellularLocation>
</comment>
<evidence type="ECO:0000256" key="2">
    <source>
        <dbReference type="ARBA" id="ARBA00022448"/>
    </source>
</evidence>
<evidence type="ECO:0000313" key="8">
    <source>
        <dbReference type="EMBL" id="MDR8018005.1"/>
    </source>
</evidence>
<name>A0ABU2DND1_9MICC</name>
<comment type="caution">
    <text evidence="8">The sequence shown here is derived from an EMBL/GenBank/DDBJ whole genome shotgun (WGS) entry which is preliminary data.</text>
</comment>
<dbReference type="PANTHER" id="PTHR30354">
    <property type="entry name" value="GNT FAMILY GLUCONATE TRANSPORTER"/>
    <property type="match status" value="1"/>
</dbReference>
<gene>
    <name evidence="8" type="ORF">RIL96_00290</name>
</gene>
<feature type="domain" description="Citrate transporter-like" evidence="7">
    <location>
        <begin position="21"/>
        <end position="400"/>
    </location>
</feature>
<evidence type="ECO:0000313" key="9">
    <source>
        <dbReference type="Proteomes" id="UP001251870"/>
    </source>
</evidence>
<keyword evidence="4 6" id="KW-1133">Transmembrane helix</keyword>
<evidence type="ECO:0000256" key="4">
    <source>
        <dbReference type="ARBA" id="ARBA00022989"/>
    </source>
</evidence>
<feature type="transmembrane region" description="Helical" evidence="6">
    <location>
        <begin position="93"/>
        <end position="114"/>
    </location>
</feature>
<feature type="transmembrane region" description="Helical" evidence="6">
    <location>
        <begin position="252"/>
        <end position="272"/>
    </location>
</feature>
<sequence length="456" mass="48254">MEEASLLLTSTGLGVIGVTVALLIWGKVHPTVPLAVVPVLGALIAGFSFAQVTEFFSSGLEQVIEVAIMLIFAIMFFGVIIDSGLFNPLIRGLILATRGKVVLVAVGTSLIAIVAHVDGAGASTFLLTIPALLPLYQALNMSPYLLLLLVVMSASIFNMIPWGGPLGRAASVVDAGIIELYQPLIAVQIASVFLIMGAAVFFGFREKHRIQRLVTAGQIEAREDISIREVADDFSATRRAERELLGEDLRSNWAVTLGNLAVLLTVVFVMMADIVPPALAFILGLAVVLPLNCRTAGAQMDRVKAHAPAALMTTSILFAASIFLGVLNETGMLESIATSALLVIPDSVGPHLHLIVGFLVVPLDLLTSTDAYYFSLLPLVDATAGQFGVESTATAHSMLIGNVTGTYVSPFAAGTWLAVGLAGAQMGKHIRYSFFPLWIMSILLILVAVAFGVITF</sequence>
<dbReference type="Proteomes" id="UP001251870">
    <property type="component" value="Unassembled WGS sequence"/>
</dbReference>
<feature type="transmembrane region" description="Helical" evidence="6">
    <location>
        <begin position="184"/>
        <end position="204"/>
    </location>
</feature>
<keyword evidence="9" id="KW-1185">Reference proteome</keyword>
<dbReference type="PANTHER" id="PTHR30354:SF26">
    <property type="entry name" value="TRANSPORTER, PUTATIVE-RELATED"/>
    <property type="match status" value="1"/>
</dbReference>
<evidence type="ECO:0000256" key="3">
    <source>
        <dbReference type="ARBA" id="ARBA00022692"/>
    </source>
</evidence>
<feature type="transmembrane region" description="Helical" evidence="6">
    <location>
        <begin position="6"/>
        <end position="25"/>
    </location>
</feature>
<dbReference type="InterPro" id="IPR003474">
    <property type="entry name" value="Glcn_transporter"/>
</dbReference>
<protein>
    <submittedName>
        <fullName evidence="8">SLC13 family permease</fullName>
    </submittedName>
</protein>
<dbReference type="InterPro" id="IPR004680">
    <property type="entry name" value="Cit_transptr-like_dom"/>
</dbReference>
<feature type="transmembrane region" description="Helical" evidence="6">
    <location>
        <begin position="309"/>
        <end position="328"/>
    </location>
</feature>
<feature type="transmembrane region" description="Helical" evidence="6">
    <location>
        <begin position="434"/>
        <end position="454"/>
    </location>
</feature>
<reference evidence="8 9" key="1">
    <citation type="submission" date="2023-09" db="EMBL/GenBank/DDBJ databases">
        <title>Description of three actinobacteria isolated from air of manufacturing shop in a pharmaceutical factory.</title>
        <authorList>
            <person name="Zhang D.-F."/>
        </authorList>
    </citation>
    <scope>NUCLEOTIDE SEQUENCE [LARGE SCALE GENOMIC DNA]</scope>
    <source>
        <strain evidence="8 9">LY-0111</strain>
    </source>
</reference>
<feature type="transmembrane region" description="Helical" evidence="6">
    <location>
        <begin position="144"/>
        <end position="164"/>
    </location>
</feature>
<keyword evidence="2" id="KW-0813">Transport</keyword>
<dbReference type="Pfam" id="PF03600">
    <property type="entry name" value="CitMHS"/>
    <property type="match status" value="1"/>
</dbReference>
<evidence type="ECO:0000256" key="1">
    <source>
        <dbReference type="ARBA" id="ARBA00004141"/>
    </source>
</evidence>
<accession>A0ABU2DND1</accession>
<keyword evidence="5 6" id="KW-0472">Membrane</keyword>
<dbReference type="EMBL" id="JAVKGR010000001">
    <property type="protein sequence ID" value="MDR8018005.1"/>
    <property type="molecule type" value="Genomic_DNA"/>
</dbReference>
<dbReference type="RefSeq" id="WP_310546998.1">
    <property type="nucleotide sequence ID" value="NZ_JAVKGR010000001.1"/>
</dbReference>
<evidence type="ECO:0000256" key="5">
    <source>
        <dbReference type="ARBA" id="ARBA00023136"/>
    </source>
</evidence>